<gene>
    <name evidence="2" type="ORF">ATY89_01135</name>
    <name evidence="3" type="ORF">ATZ20_04170</name>
</gene>
<evidence type="ECO:0000313" key="2">
    <source>
        <dbReference type="EMBL" id="ALU28695.1"/>
    </source>
</evidence>
<keyword evidence="1" id="KW-0812">Transmembrane</keyword>
<accession>A0A0U3GMB9</accession>
<dbReference type="RefSeq" id="WP_011277926.1">
    <property type="nucleotide sequence ID" value="NZ_BHWZ01000002.1"/>
</dbReference>
<dbReference type="GeneID" id="14551577"/>
<feature type="transmembrane region" description="Helical" evidence="1">
    <location>
        <begin position="102"/>
        <end position="121"/>
    </location>
</feature>
<proteinExistence type="predicted"/>
<dbReference type="Proteomes" id="UP000065473">
    <property type="component" value="Chromosome"/>
</dbReference>
<keyword evidence="1" id="KW-1133">Transmembrane helix</keyword>
<dbReference type="OMA" id="ARIIIMK"/>
<feature type="transmembrane region" description="Helical" evidence="1">
    <location>
        <begin position="127"/>
        <end position="148"/>
    </location>
</feature>
<evidence type="ECO:0000313" key="5">
    <source>
        <dbReference type="Proteomes" id="UP000065473"/>
    </source>
</evidence>
<feature type="transmembrane region" description="Helical" evidence="1">
    <location>
        <begin position="58"/>
        <end position="81"/>
    </location>
</feature>
<dbReference type="EMBL" id="CP013695">
    <property type="protein sequence ID" value="ALU31413.1"/>
    <property type="molecule type" value="Genomic_DNA"/>
</dbReference>
<feature type="transmembrane region" description="Helical" evidence="1">
    <location>
        <begin position="29"/>
        <end position="46"/>
    </location>
</feature>
<dbReference type="EMBL" id="CP013694">
    <property type="protein sequence ID" value="ALU28695.1"/>
    <property type="molecule type" value="Genomic_DNA"/>
</dbReference>
<evidence type="ECO:0000256" key="1">
    <source>
        <dbReference type="SAM" id="Phobius"/>
    </source>
</evidence>
<feature type="transmembrane region" description="Helical" evidence="1">
    <location>
        <begin position="179"/>
        <end position="197"/>
    </location>
</feature>
<sequence>MTQEDVIKEAKRLAYYTLKSEMRKALAKYYLLWSTFPVLYSPIYYITDSLSLKSFLVYTLAFFIPILVYMSLTFVFYHRVAKIRRKFYKIYPEINYMLRGKFFILYFMIGILLTILIIYSYYVSNSIFTEILGVFYVGLVFVGLYFSYSIVGIRFYDIIAMVSFTAFMSLSNLNNTVSVIVYSFFTISWIFAGYKSINEVIENER</sequence>
<organism evidence="3 4">
    <name type="scientific">Sulfolobus acidocaldarius</name>
    <dbReference type="NCBI Taxonomy" id="2285"/>
    <lineage>
        <taxon>Archaea</taxon>
        <taxon>Thermoproteota</taxon>
        <taxon>Thermoprotei</taxon>
        <taxon>Sulfolobales</taxon>
        <taxon>Sulfolobaceae</taxon>
        <taxon>Sulfolobus</taxon>
    </lineage>
</organism>
<evidence type="ECO:0000313" key="4">
    <source>
        <dbReference type="Proteomes" id="UP000060043"/>
    </source>
</evidence>
<dbReference type="OrthoDB" id="44263at2157"/>
<protein>
    <submittedName>
        <fullName evidence="3">Uncharacterized protein</fullName>
    </submittedName>
</protein>
<dbReference type="AlphaFoldDB" id="A0A0U3GMB9"/>
<name>A0A0U3GMB9_9CREN</name>
<dbReference type="Proteomes" id="UP000060043">
    <property type="component" value="Chromosome"/>
</dbReference>
<reference evidence="4 5" key="1">
    <citation type="submission" date="2015-12" db="EMBL/GenBank/DDBJ databases">
        <title>A stable core within a dynamic pangenome in Sulfolobus acidocaldarius.</title>
        <authorList>
            <person name="Anderson R."/>
            <person name="Kouris A."/>
            <person name="Seward C."/>
            <person name="Campbell K."/>
            <person name="Whitaker R."/>
        </authorList>
    </citation>
    <scope>NUCLEOTIDE SEQUENCE [LARGE SCALE GENOMIC DNA]</scope>
    <source>
        <strain evidence="2 5">GG12-C01-09</strain>
        <strain evidence="3 4">NG05B_CO5_07</strain>
    </source>
</reference>
<evidence type="ECO:0000313" key="3">
    <source>
        <dbReference type="EMBL" id="ALU31413.1"/>
    </source>
</evidence>
<keyword evidence="1" id="KW-0472">Membrane</keyword>